<evidence type="ECO:0000313" key="1">
    <source>
        <dbReference type="EMBL" id="CAD5209104.1"/>
    </source>
</evidence>
<dbReference type="Proteomes" id="UP000783686">
    <property type="component" value="Unassembled WGS sequence"/>
</dbReference>
<comment type="caution">
    <text evidence="1">The sequence shown here is derived from an EMBL/GenBank/DDBJ whole genome shotgun (WGS) entry which is preliminary data.</text>
</comment>
<dbReference type="AlphaFoldDB" id="A0A811K102"/>
<dbReference type="EMBL" id="CAJFDH010000002">
    <property type="protein sequence ID" value="CAD5209104.1"/>
    <property type="molecule type" value="Genomic_DNA"/>
</dbReference>
<reference evidence="1" key="1">
    <citation type="submission" date="2020-09" db="EMBL/GenBank/DDBJ databases">
        <authorList>
            <person name="Kikuchi T."/>
        </authorList>
    </citation>
    <scope>NUCLEOTIDE SEQUENCE</scope>
    <source>
        <strain evidence="1">SH1</strain>
    </source>
</reference>
<proteinExistence type="predicted"/>
<name>A0A811K102_9BILA</name>
<evidence type="ECO:0000313" key="2">
    <source>
        <dbReference type="Proteomes" id="UP000614601"/>
    </source>
</evidence>
<accession>A0A811K102</accession>
<sequence>MAEARTRRRLRLELRLGLRPKAESKAETKVTEYLTKYGVTNFVRNEPSDNRLRRTLLRTGGGDNSDFKQRRSAQNHVAGRPFQRVLIVHDADVVLGLESLTSIMKQKLFIYA</sequence>
<gene>
    <name evidence="1" type="ORF">BOKJ2_LOCUS2513</name>
</gene>
<dbReference type="Proteomes" id="UP000614601">
    <property type="component" value="Unassembled WGS sequence"/>
</dbReference>
<keyword evidence="2" id="KW-1185">Reference proteome</keyword>
<dbReference type="EMBL" id="CAJFCW020000002">
    <property type="protein sequence ID" value="CAG9088482.1"/>
    <property type="molecule type" value="Genomic_DNA"/>
</dbReference>
<protein>
    <submittedName>
        <fullName evidence="1">Uncharacterized protein</fullName>
    </submittedName>
</protein>
<organism evidence="1 2">
    <name type="scientific">Bursaphelenchus okinawaensis</name>
    <dbReference type="NCBI Taxonomy" id="465554"/>
    <lineage>
        <taxon>Eukaryota</taxon>
        <taxon>Metazoa</taxon>
        <taxon>Ecdysozoa</taxon>
        <taxon>Nematoda</taxon>
        <taxon>Chromadorea</taxon>
        <taxon>Rhabditida</taxon>
        <taxon>Tylenchina</taxon>
        <taxon>Tylenchomorpha</taxon>
        <taxon>Aphelenchoidea</taxon>
        <taxon>Aphelenchoididae</taxon>
        <taxon>Bursaphelenchus</taxon>
    </lineage>
</organism>